<evidence type="ECO:0000313" key="7">
    <source>
        <dbReference type="EMBL" id="KGJ52430.1"/>
    </source>
</evidence>
<comment type="similarity">
    <text evidence="1 5">Belongs to the acetyltransferase family. RimI subfamily.</text>
</comment>
<reference evidence="7 8" key="1">
    <citation type="submission" date="2014-08" db="EMBL/GenBank/DDBJ databases">
        <title>Clostridium innocuum, an unnegligible vancomycin-resistant pathogen causing extra-intestinal infections.</title>
        <authorList>
            <person name="Feng Y."/>
            <person name="Chiu C.-H."/>
        </authorList>
    </citation>
    <scope>NUCLEOTIDE SEQUENCE [LARGE SCALE GENOMIC DNA]</scope>
    <source>
        <strain evidence="7 8">AN88</strain>
    </source>
</reference>
<comment type="catalytic activity">
    <reaction evidence="5">
        <text>N-terminal L-alanyl-[ribosomal protein bS18] + acetyl-CoA = N-terminal N(alpha)-acetyl-L-alanyl-[ribosomal protein bS18] + CoA + H(+)</text>
        <dbReference type="Rhea" id="RHEA:43756"/>
        <dbReference type="Rhea" id="RHEA-COMP:10676"/>
        <dbReference type="Rhea" id="RHEA-COMP:10677"/>
        <dbReference type="ChEBI" id="CHEBI:15378"/>
        <dbReference type="ChEBI" id="CHEBI:57287"/>
        <dbReference type="ChEBI" id="CHEBI:57288"/>
        <dbReference type="ChEBI" id="CHEBI:64718"/>
        <dbReference type="ChEBI" id="CHEBI:83683"/>
        <dbReference type="EC" id="2.3.1.266"/>
    </reaction>
</comment>
<dbReference type="InterPro" id="IPR016181">
    <property type="entry name" value="Acyl_CoA_acyltransferase"/>
</dbReference>
<name>A0A099I448_CLOIN</name>
<dbReference type="Gene3D" id="3.40.630.30">
    <property type="match status" value="1"/>
</dbReference>
<evidence type="ECO:0000256" key="1">
    <source>
        <dbReference type="ARBA" id="ARBA00005395"/>
    </source>
</evidence>
<comment type="caution">
    <text evidence="7">The sequence shown here is derived from an EMBL/GenBank/DDBJ whole genome shotgun (WGS) entry which is preliminary data.</text>
</comment>
<keyword evidence="3 7" id="KW-0808">Transferase</keyword>
<dbReference type="RefSeq" id="WP_044906287.1">
    <property type="nucleotide sequence ID" value="NZ_JAQCQO010000002.1"/>
</dbReference>
<comment type="subcellular location">
    <subcellularLocation>
        <location evidence="5">Cytoplasm</location>
    </subcellularLocation>
</comment>
<evidence type="ECO:0000256" key="2">
    <source>
        <dbReference type="ARBA" id="ARBA00022490"/>
    </source>
</evidence>
<dbReference type="PROSITE" id="PS51186">
    <property type="entry name" value="GNAT"/>
    <property type="match status" value="1"/>
</dbReference>
<dbReference type="InterPro" id="IPR000182">
    <property type="entry name" value="GNAT_dom"/>
</dbReference>
<dbReference type="EC" id="2.3.1.266" evidence="5"/>
<accession>A0A099I448</accession>
<comment type="function">
    <text evidence="5">Acetylates the N-terminal alanine of ribosomal protein bS18.</text>
</comment>
<dbReference type="InterPro" id="IPR006464">
    <property type="entry name" value="AcTrfase_RimI/Ard1"/>
</dbReference>
<keyword evidence="4" id="KW-0012">Acyltransferase</keyword>
<dbReference type="EMBL" id="JQIF01000066">
    <property type="protein sequence ID" value="KGJ52430.1"/>
    <property type="molecule type" value="Genomic_DNA"/>
</dbReference>
<dbReference type="NCBIfam" id="TIGR01575">
    <property type="entry name" value="rimI"/>
    <property type="match status" value="1"/>
</dbReference>
<dbReference type="PANTHER" id="PTHR43420:SF44">
    <property type="entry name" value="ACETYLTRANSFERASE YPEA"/>
    <property type="match status" value="1"/>
</dbReference>
<dbReference type="Pfam" id="PF00583">
    <property type="entry name" value="Acetyltransf_1"/>
    <property type="match status" value="1"/>
</dbReference>
<dbReference type="Proteomes" id="UP000030008">
    <property type="component" value="Unassembled WGS sequence"/>
</dbReference>
<dbReference type="AlphaFoldDB" id="A0A099I448"/>
<dbReference type="SUPFAM" id="SSF55729">
    <property type="entry name" value="Acyl-CoA N-acyltransferases (Nat)"/>
    <property type="match status" value="1"/>
</dbReference>
<evidence type="ECO:0000313" key="8">
    <source>
        <dbReference type="Proteomes" id="UP000030008"/>
    </source>
</evidence>
<sequence>MIRKAADRDLERIMQIEEICFSSRWTKEMFLYELHENEFGHFYVLEENQKIAGFIDFWITFECCQLANIAVHPSFQRRGYSRSLMDFMIASAEQEQCETIMLEVRPSNEAARCLYDSYEFMKVNIRKGYYNDNGEDAIVMCKALGGNLV</sequence>
<dbReference type="GO" id="GO:0005737">
    <property type="term" value="C:cytoplasm"/>
    <property type="evidence" value="ECO:0007669"/>
    <property type="project" value="UniProtKB-SubCell"/>
</dbReference>
<protein>
    <recommendedName>
        <fullName evidence="5">[Ribosomal protein bS18]-alanine N-acetyltransferase</fullName>
        <ecNumber evidence="5">2.3.1.266</ecNumber>
    </recommendedName>
</protein>
<dbReference type="GO" id="GO:0008999">
    <property type="term" value="F:protein-N-terminal-alanine acetyltransferase activity"/>
    <property type="evidence" value="ECO:0007669"/>
    <property type="project" value="UniProtKB-EC"/>
</dbReference>
<gene>
    <name evidence="7" type="ORF">CIAN88_14755</name>
</gene>
<dbReference type="PANTHER" id="PTHR43420">
    <property type="entry name" value="ACETYLTRANSFERASE"/>
    <property type="match status" value="1"/>
</dbReference>
<evidence type="ECO:0000259" key="6">
    <source>
        <dbReference type="PROSITE" id="PS51186"/>
    </source>
</evidence>
<keyword evidence="2 5" id="KW-0963">Cytoplasm</keyword>
<evidence type="ECO:0000256" key="3">
    <source>
        <dbReference type="ARBA" id="ARBA00022679"/>
    </source>
</evidence>
<organism evidence="7 8">
    <name type="scientific">Clostridium innocuum</name>
    <dbReference type="NCBI Taxonomy" id="1522"/>
    <lineage>
        <taxon>Bacteria</taxon>
        <taxon>Bacillati</taxon>
        <taxon>Bacillota</taxon>
        <taxon>Clostridia</taxon>
        <taxon>Eubacteriales</taxon>
        <taxon>Clostridiaceae</taxon>
        <taxon>Clostridium</taxon>
    </lineage>
</organism>
<evidence type="ECO:0000256" key="5">
    <source>
        <dbReference type="RuleBase" id="RU363094"/>
    </source>
</evidence>
<dbReference type="InterPro" id="IPR050680">
    <property type="entry name" value="YpeA/RimI_acetyltransf"/>
</dbReference>
<evidence type="ECO:0000256" key="4">
    <source>
        <dbReference type="ARBA" id="ARBA00023315"/>
    </source>
</evidence>
<proteinExistence type="inferred from homology"/>
<dbReference type="CDD" id="cd04301">
    <property type="entry name" value="NAT_SF"/>
    <property type="match status" value="1"/>
</dbReference>
<feature type="domain" description="N-acetyltransferase" evidence="6">
    <location>
        <begin position="1"/>
        <end position="145"/>
    </location>
</feature>